<evidence type="ECO:0000313" key="1">
    <source>
        <dbReference type="EMBL" id="KGE88323.1"/>
    </source>
</evidence>
<reference evidence="1 2" key="1">
    <citation type="journal article" date="2014" name="Int. J. Syst. Evol. Microbiol.">
        <title>Phaeodactylibacter xiamenensis gen. nov., sp. nov., a member of the family Saprospiraceae isolated from the marine alga Phaeodactylum tricornutum.</title>
        <authorList>
            <person name="Chen Z.Jr."/>
            <person name="Lei X."/>
            <person name="Lai Q."/>
            <person name="Li Y."/>
            <person name="Zhang B."/>
            <person name="Zhang J."/>
            <person name="Zhang H."/>
            <person name="Yang L."/>
            <person name="Zheng W."/>
            <person name="Tian Y."/>
            <person name="Yu Z."/>
            <person name="Xu H.Jr."/>
            <person name="Zheng T."/>
        </authorList>
    </citation>
    <scope>NUCLEOTIDE SEQUENCE [LARGE SCALE GENOMIC DNA]</scope>
    <source>
        <strain evidence="1 2">KD52</strain>
    </source>
</reference>
<dbReference type="Pfam" id="PF11225">
    <property type="entry name" value="DUF3024"/>
    <property type="match status" value="1"/>
</dbReference>
<sequence>MKGKEIDLNDGILKVFIEQIRPKEIEVRKQLDMGYSWDGSVALIYEIRPQWDKPENILHHEFAKIRYYKSRGEWNLYWMRASGKWEAYEPYPVATHLQELLEVIKEDKYHCFFG</sequence>
<dbReference type="RefSeq" id="WP_044218864.1">
    <property type="nucleotide sequence ID" value="NZ_JBKAGJ010000017.1"/>
</dbReference>
<keyword evidence="2" id="KW-1185">Reference proteome</keyword>
<protein>
    <recommendedName>
        <fullName evidence="3">DUF3024 domain-containing protein</fullName>
    </recommendedName>
</protein>
<organism evidence="1 2">
    <name type="scientific">Phaeodactylibacter xiamenensis</name>
    <dbReference type="NCBI Taxonomy" id="1524460"/>
    <lineage>
        <taxon>Bacteria</taxon>
        <taxon>Pseudomonadati</taxon>
        <taxon>Bacteroidota</taxon>
        <taxon>Saprospiria</taxon>
        <taxon>Saprospirales</taxon>
        <taxon>Haliscomenobacteraceae</taxon>
        <taxon>Phaeodactylibacter</taxon>
    </lineage>
</organism>
<dbReference type="EMBL" id="JPOS01000019">
    <property type="protein sequence ID" value="KGE88323.1"/>
    <property type="molecule type" value="Genomic_DNA"/>
</dbReference>
<dbReference type="Proteomes" id="UP000029736">
    <property type="component" value="Unassembled WGS sequence"/>
</dbReference>
<name>A0A098S9M3_9BACT</name>
<evidence type="ECO:0008006" key="3">
    <source>
        <dbReference type="Google" id="ProtNLM"/>
    </source>
</evidence>
<proteinExistence type="predicted"/>
<evidence type="ECO:0000313" key="2">
    <source>
        <dbReference type="Proteomes" id="UP000029736"/>
    </source>
</evidence>
<accession>A0A098S9M3</accession>
<comment type="caution">
    <text evidence="1">The sequence shown here is derived from an EMBL/GenBank/DDBJ whole genome shotgun (WGS) entry which is preliminary data.</text>
</comment>
<gene>
    <name evidence="1" type="ORF">IX84_08945</name>
</gene>
<dbReference type="InterPro" id="IPR021388">
    <property type="entry name" value="DUF3024"/>
</dbReference>
<dbReference type="OrthoDB" id="1362002at2"/>
<dbReference type="AlphaFoldDB" id="A0A098S9M3"/>